<dbReference type="PANTHER" id="PTHR21011:SF1">
    <property type="entry name" value="SMALL RIBOSOMAL SUBUNIT PROTEIN BS6M"/>
    <property type="match status" value="1"/>
</dbReference>
<comment type="function">
    <text evidence="4 6">Binds together with bS18 to 16S ribosomal RNA.</text>
</comment>
<dbReference type="GO" id="GO:0005737">
    <property type="term" value="C:cytoplasm"/>
    <property type="evidence" value="ECO:0007669"/>
    <property type="project" value="UniProtKB-ARBA"/>
</dbReference>
<keyword evidence="3 6" id="KW-0687">Ribonucleoprotein</keyword>
<dbReference type="RefSeq" id="WP_100277204.1">
    <property type="nucleotide sequence ID" value="NZ_CP018799.1"/>
</dbReference>
<organism evidence="7 8">
    <name type="scientific">Mariprofundus aestuarium</name>
    <dbReference type="NCBI Taxonomy" id="1921086"/>
    <lineage>
        <taxon>Bacteria</taxon>
        <taxon>Pseudomonadati</taxon>
        <taxon>Pseudomonadota</taxon>
        <taxon>Candidatius Mariprofundia</taxon>
        <taxon>Mariprofundales</taxon>
        <taxon>Mariprofundaceae</taxon>
        <taxon>Mariprofundus</taxon>
    </lineage>
</organism>
<evidence type="ECO:0000256" key="3">
    <source>
        <dbReference type="ARBA" id="ARBA00023274"/>
    </source>
</evidence>
<dbReference type="KEGG" id="maes:Ga0123461_0875"/>
<dbReference type="CDD" id="cd00473">
    <property type="entry name" value="bS6"/>
    <property type="match status" value="1"/>
</dbReference>
<dbReference type="Pfam" id="PF01250">
    <property type="entry name" value="Ribosomal_S6"/>
    <property type="match status" value="1"/>
</dbReference>
<keyword evidence="6" id="KW-0694">RNA-binding</keyword>
<dbReference type="GO" id="GO:0006412">
    <property type="term" value="P:translation"/>
    <property type="evidence" value="ECO:0007669"/>
    <property type="project" value="UniProtKB-UniRule"/>
</dbReference>
<protein>
    <recommendedName>
        <fullName evidence="5 6">Small ribosomal subunit protein bS6</fullName>
    </recommendedName>
</protein>
<dbReference type="GO" id="GO:0005840">
    <property type="term" value="C:ribosome"/>
    <property type="evidence" value="ECO:0007669"/>
    <property type="project" value="UniProtKB-KW"/>
</dbReference>
<dbReference type="Gene3D" id="3.30.70.60">
    <property type="match status" value="1"/>
</dbReference>
<keyword evidence="6" id="KW-0699">rRNA-binding</keyword>
<sequence>MYYETIFIVNPDISQENTEALTDSLVEKIEKVGGRIVKRENWGSRPLSYTIANRKRGNYMLLVTDGSAEAIKTLEHAISLEERIIRSLTTSLTELSDNPSPLLRRAQAAAKREEVAAEEKAEAEAAAVVAAEAAAAAPAEEAVVEAVAEEKVAEATPADGADASA</sequence>
<dbReference type="InterPro" id="IPR035980">
    <property type="entry name" value="Ribosomal_bS6_sf"/>
</dbReference>
<keyword evidence="8" id="KW-1185">Reference proteome</keyword>
<gene>
    <name evidence="6" type="primary">rpsF</name>
    <name evidence="7" type="ORF">Ga0123461_0875</name>
</gene>
<dbReference type="HAMAP" id="MF_00360">
    <property type="entry name" value="Ribosomal_bS6"/>
    <property type="match status" value="1"/>
</dbReference>
<dbReference type="GO" id="GO:0003735">
    <property type="term" value="F:structural constituent of ribosome"/>
    <property type="evidence" value="ECO:0007669"/>
    <property type="project" value="InterPro"/>
</dbReference>
<dbReference type="EMBL" id="CP018799">
    <property type="protein sequence ID" value="ATX79295.1"/>
    <property type="molecule type" value="Genomic_DNA"/>
</dbReference>
<accession>A0A2K8KWM3</accession>
<evidence type="ECO:0000256" key="2">
    <source>
        <dbReference type="ARBA" id="ARBA00022980"/>
    </source>
</evidence>
<keyword evidence="2 6" id="KW-0689">Ribosomal protein</keyword>
<comment type="similarity">
    <text evidence="1 6">Belongs to the bacterial ribosomal protein bS6 family.</text>
</comment>
<dbReference type="GO" id="GO:0070181">
    <property type="term" value="F:small ribosomal subunit rRNA binding"/>
    <property type="evidence" value="ECO:0007669"/>
    <property type="project" value="TreeGrafter"/>
</dbReference>
<dbReference type="PANTHER" id="PTHR21011">
    <property type="entry name" value="MITOCHONDRIAL 28S RIBOSOMAL PROTEIN S6"/>
    <property type="match status" value="1"/>
</dbReference>
<dbReference type="AlphaFoldDB" id="A0A2K8KWM3"/>
<evidence type="ECO:0000256" key="4">
    <source>
        <dbReference type="ARBA" id="ARBA00035104"/>
    </source>
</evidence>
<proteinExistence type="inferred from homology"/>
<dbReference type="InterPro" id="IPR020814">
    <property type="entry name" value="Ribosomal_S6_plastid/chlpt"/>
</dbReference>
<evidence type="ECO:0000313" key="7">
    <source>
        <dbReference type="EMBL" id="ATX79295.1"/>
    </source>
</evidence>
<dbReference type="SUPFAM" id="SSF54995">
    <property type="entry name" value="Ribosomal protein S6"/>
    <property type="match status" value="1"/>
</dbReference>
<dbReference type="GO" id="GO:1990904">
    <property type="term" value="C:ribonucleoprotein complex"/>
    <property type="evidence" value="ECO:0007669"/>
    <property type="project" value="UniProtKB-KW"/>
</dbReference>
<reference evidence="7 8" key="1">
    <citation type="submission" date="2016-12" db="EMBL/GenBank/DDBJ databases">
        <title>Isolation and genomic insights into novel planktonic Zetaproteobacteria from stratified waters of the Chesapeake Bay.</title>
        <authorList>
            <person name="McAllister S.M."/>
            <person name="Kato S."/>
            <person name="Chan C.S."/>
            <person name="Chiu B.K."/>
            <person name="Field E.K."/>
        </authorList>
    </citation>
    <scope>NUCLEOTIDE SEQUENCE [LARGE SCALE GENOMIC DNA]</scope>
    <source>
        <strain evidence="7 8">CP-5</strain>
    </source>
</reference>
<dbReference type="InterPro" id="IPR014717">
    <property type="entry name" value="Transl_elong_EF1B/ribsomal_bS6"/>
</dbReference>
<evidence type="ECO:0000256" key="1">
    <source>
        <dbReference type="ARBA" id="ARBA00009512"/>
    </source>
</evidence>
<dbReference type="OrthoDB" id="5294979at2"/>
<evidence type="ECO:0000256" key="6">
    <source>
        <dbReference type="HAMAP-Rule" id="MF_00360"/>
    </source>
</evidence>
<dbReference type="InterPro" id="IPR000529">
    <property type="entry name" value="Ribosomal_bS6"/>
</dbReference>
<dbReference type="Proteomes" id="UP000231701">
    <property type="component" value="Chromosome"/>
</dbReference>
<evidence type="ECO:0000256" key="5">
    <source>
        <dbReference type="ARBA" id="ARBA00035294"/>
    </source>
</evidence>
<name>A0A2K8KWM3_MARES</name>
<dbReference type="NCBIfam" id="TIGR00166">
    <property type="entry name" value="S6"/>
    <property type="match status" value="1"/>
</dbReference>
<evidence type="ECO:0000313" key="8">
    <source>
        <dbReference type="Proteomes" id="UP000231701"/>
    </source>
</evidence>